<accession>A0ABY5HJ81</accession>
<dbReference type="RefSeq" id="WP_255853355.1">
    <property type="nucleotide sequence ID" value="NZ_CP073347.1"/>
</dbReference>
<proteinExistence type="predicted"/>
<evidence type="ECO:0000313" key="2">
    <source>
        <dbReference type="EMBL" id="UTW11315.1"/>
    </source>
</evidence>
<reference evidence="2" key="1">
    <citation type="submission" date="2021-04" db="EMBL/GenBank/DDBJ databases">
        <title>Oceanospirillales bacteria with DddD are important DMSP degraders in coastal seawater.</title>
        <authorList>
            <person name="Liu J."/>
        </authorList>
    </citation>
    <scope>NUCLEOTIDE SEQUENCE</scope>
    <source>
        <strain evidence="2">D13-1</strain>
    </source>
</reference>
<dbReference type="Proteomes" id="UP001058461">
    <property type="component" value="Chromosome"/>
</dbReference>
<organism evidence="2 3">
    <name type="scientific">Marinobacterium rhizophilum</name>
    <dbReference type="NCBI Taxonomy" id="420402"/>
    <lineage>
        <taxon>Bacteria</taxon>
        <taxon>Pseudomonadati</taxon>
        <taxon>Pseudomonadota</taxon>
        <taxon>Gammaproteobacteria</taxon>
        <taxon>Oceanospirillales</taxon>
        <taxon>Oceanospirillaceae</taxon>
        <taxon>Marinobacterium</taxon>
    </lineage>
</organism>
<name>A0ABY5HJ81_9GAMM</name>
<evidence type="ECO:0000256" key="1">
    <source>
        <dbReference type="SAM" id="MobiDB-lite"/>
    </source>
</evidence>
<evidence type="ECO:0000313" key="3">
    <source>
        <dbReference type="Proteomes" id="UP001058461"/>
    </source>
</evidence>
<feature type="region of interest" description="Disordered" evidence="1">
    <location>
        <begin position="1"/>
        <end position="26"/>
    </location>
</feature>
<keyword evidence="3" id="KW-1185">Reference proteome</keyword>
<gene>
    <name evidence="2" type="ORF">KDW95_18925</name>
</gene>
<sequence length="52" mass="5881">MLHPRFMTAGGPAHHRIRSSNPVTSNYRKMTRPIWPIVDNPHGMVGDTQEKG</sequence>
<protein>
    <submittedName>
        <fullName evidence="2">Uncharacterized protein</fullName>
    </submittedName>
</protein>
<dbReference type="EMBL" id="CP073347">
    <property type="protein sequence ID" value="UTW11315.1"/>
    <property type="molecule type" value="Genomic_DNA"/>
</dbReference>